<sequence>MIKQNLLLKLKQIFTLKRILKGLVSLFLILFFAGGCSFKYMDWQYYKFMWLMKNESGRYIYDEKLYNEINQNGINTKLSNGYFVITNSQEEFDIKIINSRLKEYKTFILYYIDSNGNKHIIMHNKNFSYFNYGLWFKGDEGAGFWLETEKVIGGYLPNNKF</sequence>
<dbReference type="OrthoDB" id="5326079at2"/>
<organism evidence="3 4">
    <name type="scientific">Helicobacter saguini</name>
    <dbReference type="NCBI Taxonomy" id="1548018"/>
    <lineage>
        <taxon>Bacteria</taxon>
        <taxon>Pseudomonadati</taxon>
        <taxon>Campylobacterota</taxon>
        <taxon>Epsilonproteobacteria</taxon>
        <taxon>Campylobacterales</taxon>
        <taxon>Helicobacteraceae</taxon>
        <taxon>Helicobacter</taxon>
    </lineage>
</organism>
<evidence type="ECO:0000313" key="2">
    <source>
        <dbReference type="EMBL" id="MWV69975.1"/>
    </source>
</evidence>
<reference evidence="3 4" key="2">
    <citation type="journal article" date="2016" name="Infect. Immun.">
        <title>Helicobacter saguini, a Novel Helicobacter Isolated from Cotton-Top Tamarins with Ulcerative Colitis, Has Proinflammatory Properties and Induces Typhlocolitis and Dysplasia in Gnotobiotic IL-10-/- Mice.</title>
        <authorList>
            <person name="Shen Z."/>
            <person name="Mannion A."/>
            <person name="Whary M.T."/>
            <person name="Muthupalani S."/>
            <person name="Sheh A."/>
            <person name="Feng Y."/>
            <person name="Gong G."/>
            <person name="Vandamme P."/>
            <person name="Holcombe H.R."/>
            <person name="Paster B.J."/>
            <person name="Fox J.G."/>
        </authorList>
    </citation>
    <scope>NUCLEOTIDE SEQUENCE [LARGE SCALE GENOMIC DNA]</scope>
    <source>
        <strain evidence="3 4">MIT 97-6194</strain>
    </source>
</reference>
<accession>A0A347VXA7</accession>
<comment type="caution">
    <text evidence="3">The sequence shown here is derived from an EMBL/GenBank/DDBJ whole genome shotgun (WGS) entry which is preliminary data.</text>
</comment>
<dbReference type="Proteomes" id="UP000029714">
    <property type="component" value="Unassembled WGS sequence"/>
</dbReference>
<keyword evidence="1" id="KW-0472">Membrane</keyword>
<protein>
    <submittedName>
        <fullName evidence="3">Uncharacterized protein</fullName>
    </submittedName>
</protein>
<evidence type="ECO:0000256" key="1">
    <source>
        <dbReference type="SAM" id="Phobius"/>
    </source>
</evidence>
<dbReference type="Proteomes" id="UP000477070">
    <property type="component" value="Unassembled WGS sequence"/>
</dbReference>
<reference evidence="3 4" key="1">
    <citation type="journal article" date="2014" name="Genome Announc.">
        <title>Draft genome sequences of eight enterohepatic helicobacter species isolated from both laboratory and wild rodents.</title>
        <authorList>
            <person name="Sheh A."/>
            <person name="Shen Z."/>
            <person name="Fox J.G."/>
        </authorList>
    </citation>
    <scope>NUCLEOTIDE SEQUENCE [LARGE SCALE GENOMIC DNA]</scope>
    <source>
        <strain evidence="3 4">MIT 97-6194</strain>
    </source>
</reference>
<keyword evidence="4" id="KW-1185">Reference proteome</keyword>
<evidence type="ECO:0000313" key="4">
    <source>
        <dbReference type="Proteomes" id="UP000029714"/>
    </source>
</evidence>
<gene>
    <name evidence="2" type="ORF">DCO61_08175</name>
    <name evidence="3" type="ORF">LS64_011115</name>
</gene>
<proteinExistence type="predicted"/>
<dbReference type="AlphaFoldDB" id="A0A347VXA7"/>
<dbReference type="RefSeq" id="WP_052062305.1">
    <property type="nucleotide sequence ID" value="NZ_JRMP02000025.1"/>
</dbReference>
<evidence type="ECO:0000313" key="3">
    <source>
        <dbReference type="EMBL" id="TLD91999.1"/>
    </source>
</evidence>
<dbReference type="EMBL" id="QBIU01000001">
    <property type="protein sequence ID" value="MWV69975.1"/>
    <property type="molecule type" value="Genomic_DNA"/>
</dbReference>
<name>A0A347VXA7_9HELI</name>
<dbReference type="EMBL" id="JRMP02000025">
    <property type="protein sequence ID" value="TLD91999.1"/>
    <property type="molecule type" value="Genomic_DNA"/>
</dbReference>
<feature type="transmembrane region" description="Helical" evidence="1">
    <location>
        <begin position="20"/>
        <end position="41"/>
    </location>
</feature>
<reference evidence="3" key="3">
    <citation type="submission" date="2018-04" db="EMBL/GenBank/DDBJ databases">
        <authorList>
            <person name="Sheh A."/>
            <person name="Shen Z."/>
            <person name="Mannion A.J."/>
            <person name="Fox J.G."/>
        </authorList>
    </citation>
    <scope>NUCLEOTIDE SEQUENCE</scope>
    <source>
        <strain evidence="3">MIT 97-6194</strain>
    </source>
</reference>
<keyword evidence="1" id="KW-1133">Transmembrane helix</keyword>
<evidence type="ECO:0000313" key="5">
    <source>
        <dbReference type="Proteomes" id="UP000477070"/>
    </source>
</evidence>
<keyword evidence="1" id="KW-0812">Transmembrane</keyword>
<reference evidence="2 5" key="4">
    <citation type="submission" date="2019-12" db="EMBL/GenBank/DDBJ databases">
        <title>Multi-Generational Helicobacter saguini Isolates.</title>
        <authorList>
            <person name="Mannion A."/>
            <person name="Shen Z."/>
            <person name="Fox J.G."/>
        </authorList>
    </citation>
    <scope>NUCLEOTIDE SEQUENCE [LARGE SCALE GENOMIC DNA]</scope>
    <source>
        <strain evidence="2">16-048</strain>
        <strain evidence="5">16-048 (F4)</strain>
    </source>
</reference>